<feature type="compositionally biased region" description="Polar residues" evidence="1">
    <location>
        <begin position="138"/>
        <end position="166"/>
    </location>
</feature>
<evidence type="ECO:0000313" key="2">
    <source>
        <dbReference type="EMBL" id="GHG12162.1"/>
    </source>
</evidence>
<feature type="region of interest" description="Disordered" evidence="1">
    <location>
        <begin position="137"/>
        <end position="192"/>
    </location>
</feature>
<reference evidence="3" key="1">
    <citation type="journal article" date="2019" name="Int. J. Syst. Evol. Microbiol.">
        <title>The Global Catalogue of Microorganisms (GCM) 10K type strain sequencing project: providing services to taxonomists for standard genome sequencing and annotation.</title>
        <authorList>
            <consortium name="The Broad Institute Genomics Platform"/>
            <consortium name="The Broad Institute Genome Sequencing Center for Infectious Disease"/>
            <person name="Wu L."/>
            <person name="Ma J."/>
        </authorList>
    </citation>
    <scope>NUCLEOTIDE SEQUENCE [LARGE SCALE GENOMIC DNA]</scope>
    <source>
        <strain evidence="3">CGMCC 1.18439</strain>
    </source>
</reference>
<feature type="compositionally biased region" description="Polar residues" evidence="1">
    <location>
        <begin position="179"/>
        <end position="191"/>
    </location>
</feature>
<organism evidence="2 3">
    <name type="scientific">Deinococcus piscis</name>
    <dbReference type="NCBI Taxonomy" id="394230"/>
    <lineage>
        <taxon>Bacteria</taxon>
        <taxon>Thermotogati</taxon>
        <taxon>Deinococcota</taxon>
        <taxon>Deinococci</taxon>
        <taxon>Deinococcales</taxon>
        <taxon>Deinococcaceae</taxon>
        <taxon>Deinococcus</taxon>
    </lineage>
</organism>
<comment type="caution">
    <text evidence="2">The sequence shown here is derived from an EMBL/GenBank/DDBJ whole genome shotgun (WGS) entry which is preliminary data.</text>
</comment>
<dbReference type="EMBL" id="BNAL01000058">
    <property type="protein sequence ID" value="GHG12162.1"/>
    <property type="molecule type" value="Genomic_DNA"/>
</dbReference>
<protein>
    <submittedName>
        <fullName evidence="2">Uncharacterized protein</fullName>
    </submittedName>
</protein>
<evidence type="ECO:0000256" key="1">
    <source>
        <dbReference type="SAM" id="MobiDB-lite"/>
    </source>
</evidence>
<name>A0ABQ3KBW6_9DEIO</name>
<keyword evidence="3" id="KW-1185">Reference proteome</keyword>
<gene>
    <name evidence="2" type="ORF">GCM10017783_25450</name>
</gene>
<feature type="region of interest" description="Disordered" evidence="1">
    <location>
        <begin position="233"/>
        <end position="252"/>
    </location>
</feature>
<evidence type="ECO:0000313" key="3">
    <source>
        <dbReference type="Proteomes" id="UP000632154"/>
    </source>
</evidence>
<sequence>MSDGAIITMSGEAHKGFHQCPNFIRDKYLPLIKLDGYGYINYILSWANSGQALSQRRMMKDLGCGQGKLVAIQQRVLQYCGHFISKTEGSAAAPGKLGVPNRWHIDAEIMWGENAIHLAAQAQKRLEARAAQVIGESVSKTDTPPDSLAGSVSKTDTCKRQGNTSPKQEEAPMPETGEVDSTLNASSSGKTSPEDLLEALLDEAEGGQEEGITAQPANTASLHGSDLSEAAIGQGRQQNTQPTAVEEVPGGAAAPDEVAAVNAQLDRYLNKRWLSSYQLGDTKMPPLSTEVVGGLDRREIASLISLEQLREFHNEARRNMSQRRREQETNPGLAGLNYTTELLRLLQEHAEQRLAIRELVQQRPAGEGASSRRVSGRSEWQVGDRVVYMRERHEIVAVTPLKITVALLSDPDIQCDIIRSSMTPSTLRPYVMPEQRTG</sequence>
<accession>A0ABQ3KBW6</accession>
<dbReference type="Proteomes" id="UP000632154">
    <property type="component" value="Unassembled WGS sequence"/>
</dbReference>
<proteinExistence type="predicted"/>
<dbReference type="RefSeq" id="WP_189644131.1">
    <property type="nucleotide sequence ID" value="NZ_BNAL01000058.1"/>
</dbReference>